<dbReference type="OrthoDB" id="7658568at2"/>
<name>A0A099FGD2_9RHOB</name>
<dbReference type="EMBL" id="JRKS01000001">
    <property type="protein sequence ID" value="KGJ09599.1"/>
    <property type="molecule type" value="Genomic_DNA"/>
</dbReference>
<dbReference type="GO" id="GO:0009986">
    <property type="term" value="C:cell surface"/>
    <property type="evidence" value="ECO:0007669"/>
    <property type="project" value="TreeGrafter"/>
</dbReference>
<dbReference type="AlphaFoldDB" id="A0A099FGD2"/>
<reference evidence="2 3" key="1">
    <citation type="submission" date="2014-09" db="EMBL/GenBank/DDBJ databases">
        <authorList>
            <person name="McGinnis J.M."/>
            <person name="Wolfgang W.J."/>
        </authorList>
    </citation>
    <scope>NUCLEOTIDE SEQUENCE [LARGE SCALE GENOMIC DNA]</scope>
    <source>
        <strain evidence="2 3">HAMBI 3106</strain>
    </source>
</reference>
<dbReference type="Pfam" id="PF09458">
    <property type="entry name" value="H_lectin"/>
    <property type="match status" value="1"/>
</dbReference>
<comment type="caution">
    <text evidence="2">The sequence shown here is derived from an EMBL/GenBank/DDBJ whole genome shotgun (WGS) entry which is preliminary data.</text>
</comment>
<dbReference type="InterPro" id="IPR019019">
    <property type="entry name" value="H-type_lectin_domain"/>
</dbReference>
<dbReference type="Proteomes" id="UP000029917">
    <property type="component" value="Unassembled WGS sequence"/>
</dbReference>
<accession>A0A099FGD2</accession>
<dbReference type="GO" id="GO:0045335">
    <property type="term" value="C:phagocytic vesicle"/>
    <property type="evidence" value="ECO:0007669"/>
    <property type="project" value="TreeGrafter"/>
</dbReference>
<proteinExistence type="predicted"/>
<dbReference type="STRING" id="690417.IC63_00105"/>
<dbReference type="SUPFAM" id="SSF141086">
    <property type="entry name" value="Agglutinin HPA-like"/>
    <property type="match status" value="1"/>
</dbReference>
<dbReference type="InterPro" id="IPR037221">
    <property type="entry name" value="H-type_lectin_dom_sf"/>
</dbReference>
<dbReference type="InterPro" id="IPR052487">
    <property type="entry name" value="Galactose-binding_lectin"/>
</dbReference>
<dbReference type="GO" id="GO:0098636">
    <property type="term" value="C:protein complex involved in cell adhesion"/>
    <property type="evidence" value="ECO:0007669"/>
    <property type="project" value="TreeGrafter"/>
</dbReference>
<keyword evidence="3" id="KW-1185">Reference proteome</keyword>
<dbReference type="GO" id="GO:0070492">
    <property type="term" value="F:oligosaccharide binding"/>
    <property type="evidence" value="ECO:0007669"/>
    <property type="project" value="TreeGrafter"/>
</dbReference>
<evidence type="ECO:0000313" key="3">
    <source>
        <dbReference type="Proteomes" id="UP000029917"/>
    </source>
</evidence>
<organism evidence="2 3">
    <name type="scientific">Paracoccus sphaerophysae</name>
    <dbReference type="NCBI Taxonomy" id="690417"/>
    <lineage>
        <taxon>Bacteria</taxon>
        <taxon>Pseudomonadati</taxon>
        <taxon>Pseudomonadota</taxon>
        <taxon>Alphaproteobacteria</taxon>
        <taxon>Rhodobacterales</taxon>
        <taxon>Paracoccaceae</taxon>
        <taxon>Paracoccus</taxon>
    </lineage>
</organism>
<feature type="domain" description="H-type lectin" evidence="1">
    <location>
        <begin position="41"/>
        <end position="104"/>
    </location>
</feature>
<reference evidence="2 3" key="2">
    <citation type="submission" date="2014-10" db="EMBL/GenBank/DDBJ databases">
        <title>Paracoccus sanguinis sp. nov., isolated from clinical specimens of New York State patients.</title>
        <authorList>
            <person name="Mingle L.A."/>
            <person name="Cole J.A."/>
            <person name="Lapierre P."/>
            <person name="Musser K.A."/>
        </authorList>
    </citation>
    <scope>NUCLEOTIDE SEQUENCE [LARGE SCALE GENOMIC DNA]</scope>
    <source>
        <strain evidence="2 3">HAMBI 3106</strain>
    </source>
</reference>
<dbReference type="GO" id="GO:0046871">
    <property type="term" value="F:N-acetylgalactosamine binding"/>
    <property type="evidence" value="ECO:0007669"/>
    <property type="project" value="TreeGrafter"/>
</dbReference>
<evidence type="ECO:0000313" key="2">
    <source>
        <dbReference type="EMBL" id="KGJ09599.1"/>
    </source>
</evidence>
<protein>
    <submittedName>
        <fullName evidence="2">ATP synthase</fullName>
    </submittedName>
</protein>
<dbReference type="Gene3D" id="2.60.40.2080">
    <property type="match status" value="1"/>
</dbReference>
<gene>
    <name evidence="2" type="ORF">IC63_00105</name>
</gene>
<dbReference type="GO" id="GO:0030247">
    <property type="term" value="F:polysaccharide binding"/>
    <property type="evidence" value="ECO:0007669"/>
    <property type="project" value="TreeGrafter"/>
</dbReference>
<dbReference type="RefSeq" id="WP_036715803.1">
    <property type="nucleotide sequence ID" value="NZ_JRKS01000001.1"/>
</dbReference>
<sequence length="116" mass="12998">MLRFSHTAVGVQQGTEMLFTAFEDGGPMWTRSGPRVERCAVRFPTPFLGVPAVHVGLSMWDIAMDSNQRVDVSADEITPQGFVILFRTWGDTRVARARVSWMAIGPTEHEDDFLLD</sequence>
<evidence type="ECO:0000259" key="1">
    <source>
        <dbReference type="Pfam" id="PF09458"/>
    </source>
</evidence>
<dbReference type="GO" id="GO:0098609">
    <property type="term" value="P:cell-cell adhesion"/>
    <property type="evidence" value="ECO:0007669"/>
    <property type="project" value="TreeGrafter"/>
</dbReference>
<dbReference type="PANTHER" id="PTHR46938">
    <property type="entry name" value="DISCOIDIN-1 SUBUNIT A-RELATED-RELATED"/>
    <property type="match status" value="1"/>
</dbReference>